<dbReference type="InterPro" id="IPR029787">
    <property type="entry name" value="Nucleotide_cyclase"/>
</dbReference>
<feature type="domain" description="GGDEF" evidence="1">
    <location>
        <begin position="167"/>
        <end position="301"/>
    </location>
</feature>
<organism evidence="2 3">
    <name type="scientific">Paragemmobacter straminiformis</name>
    <dbReference type="NCBI Taxonomy" id="2045119"/>
    <lineage>
        <taxon>Bacteria</taxon>
        <taxon>Pseudomonadati</taxon>
        <taxon>Pseudomonadota</taxon>
        <taxon>Alphaproteobacteria</taxon>
        <taxon>Rhodobacterales</taxon>
        <taxon>Paracoccaceae</taxon>
        <taxon>Paragemmobacter</taxon>
    </lineage>
</organism>
<dbReference type="SMART" id="SM00267">
    <property type="entry name" value="GGDEF"/>
    <property type="match status" value="1"/>
</dbReference>
<proteinExistence type="predicted"/>
<comment type="caution">
    <text evidence="2">The sequence shown here is derived from an EMBL/GenBank/DDBJ whole genome shotgun (WGS) entry which is preliminary data.</text>
</comment>
<dbReference type="SUPFAM" id="SSF55073">
    <property type="entry name" value="Nucleotide cyclase"/>
    <property type="match status" value="1"/>
</dbReference>
<dbReference type="AlphaFoldDB" id="A0A842I409"/>
<evidence type="ECO:0000313" key="3">
    <source>
        <dbReference type="Proteomes" id="UP000555411"/>
    </source>
</evidence>
<gene>
    <name evidence="2" type="ORF">H7F16_02305</name>
</gene>
<dbReference type="CDD" id="cd01949">
    <property type="entry name" value="GGDEF"/>
    <property type="match status" value="1"/>
</dbReference>
<dbReference type="NCBIfam" id="TIGR00254">
    <property type="entry name" value="GGDEF"/>
    <property type="match status" value="1"/>
</dbReference>
<dbReference type="Pfam" id="PF00990">
    <property type="entry name" value="GGDEF"/>
    <property type="match status" value="1"/>
</dbReference>
<sequence length="309" mass="32066">MPMLLRLDAQGRITAMGPTLARVLGTAKTFAEAFPPEGPPEGRDIASILAARRLRLRAADGTVLRGLAIPDGAGGALLDLSFGLGVVEAVRRYALTDADFAATELTVELLYLVEAKTAVTDELRRLNARIEGARLRAETEAQSDALTGIGNRRALMAALDGLIAGGRRFGLIHVDLDHFKAVNDTLGHAAGDHVLAQAAQVLAAETRAGDTVARIGGDEFVLVLPSVPDAARLQSVADRLALRMAEPIAYGGAQCRVAASLGLALFDRQAGVSAESLLAAADAALYAAKRAGRGRAVLAQNDAAGPTVP</sequence>
<dbReference type="InterPro" id="IPR052163">
    <property type="entry name" value="DGC-Regulatory_Protein"/>
</dbReference>
<protein>
    <submittedName>
        <fullName evidence="2">GGDEF domain-containing protein</fullName>
    </submittedName>
</protein>
<dbReference type="InterPro" id="IPR000160">
    <property type="entry name" value="GGDEF_dom"/>
</dbReference>
<dbReference type="Proteomes" id="UP000555411">
    <property type="component" value="Unassembled WGS sequence"/>
</dbReference>
<dbReference type="PANTHER" id="PTHR46663:SF4">
    <property type="entry name" value="DIGUANYLATE CYCLASE DGCT-RELATED"/>
    <property type="match status" value="1"/>
</dbReference>
<keyword evidence="3" id="KW-1185">Reference proteome</keyword>
<evidence type="ECO:0000259" key="1">
    <source>
        <dbReference type="PROSITE" id="PS50887"/>
    </source>
</evidence>
<name>A0A842I409_9RHOB</name>
<dbReference type="EMBL" id="JACLQD010000001">
    <property type="protein sequence ID" value="MBC2834321.1"/>
    <property type="molecule type" value="Genomic_DNA"/>
</dbReference>
<dbReference type="InterPro" id="IPR043128">
    <property type="entry name" value="Rev_trsase/Diguanyl_cyclase"/>
</dbReference>
<dbReference type="Gene3D" id="3.30.70.270">
    <property type="match status" value="1"/>
</dbReference>
<reference evidence="2 3" key="1">
    <citation type="journal article" date="2017" name="Int. J. Syst. Evol. Microbiol.">
        <title>Gemmobacter straminiformis sp. nov., isolated from an artificial fountain.</title>
        <authorList>
            <person name="Kang J.Y."/>
            <person name="Kim M.J."/>
            <person name="Chun J."/>
            <person name="Son K.P."/>
            <person name="Jahng K.Y."/>
        </authorList>
    </citation>
    <scope>NUCLEOTIDE SEQUENCE [LARGE SCALE GENOMIC DNA]</scope>
    <source>
        <strain evidence="2 3">CAM-8</strain>
    </source>
</reference>
<evidence type="ECO:0000313" key="2">
    <source>
        <dbReference type="EMBL" id="MBC2834321.1"/>
    </source>
</evidence>
<dbReference type="PANTHER" id="PTHR46663">
    <property type="entry name" value="DIGUANYLATE CYCLASE DGCT-RELATED"/>
    <property type="match status" value="1"/>
</dbReference>
<dbReference type="PROSITE" id="PS50887">
    <property type="entry name" value="GGDEF"/>
    <property type="match status" value="1"/>
</dbReference>
<accession>A0A842I409</accession>